<feature type="domain" description="HAT C-terminal dimerisation" evidence="1">
    <location>
        <begin position="136"/>
        <end position="201"/>
    </location>
</feature>
<dbReference type="Proteomes" id="UP000694044">
    <property type="component" value="Unassembled WGS sequence"/>
</dbReference>
<name>A0A8T1W7B9_9STRA</name>
<dbReference type="Pfam" id="PF05699">
    <property type="entry name" value="Dimer_Tnp_hAT"/>
    <property type="match status" value="1"/>
</dbReference>
<dbReference type="GO" id="GO:0046983">
    <property type="term" value="F:protein dimerization activity"/>
    <property type="evidence" value="ECO:0007669"/>
    <property type="project" value="InterPro"/>
</dbReference>
<comment type="caution">
    <text evidence="2">The sequence shown here is derived from an EMBL/GenBank/DDBJ whole genome shotgun (WGS) entry which is preliminary data.</text>
</comment>
<sequence length="259" mass="29200">MQYLLHPSVKHPGGPMDEIVYAVAVHQNIRGDELSHHVAKVRNVVIRRIKDKMIVVANENQTRSTDGLTQSEEVATNTQTMPTNVFSADIMRAFTIQQHRPPINTHSVLQARIDDEIDSWFADRGGLETRSGTSTLESVLEYWKRQHESNNYRYLPTVARMIFAVPSSSAQIERDFGKNGQFVSSLRTSTSAQNIDMASFLSRNRQFIDVCQCPKLATSDIKSNIPTNVTDDLTTRTDERIEWGVMSLECLSASLSDIE</sequence>
<reference evidence="2" key="1">
    <citation type="submission" date="2021-02" db="EMBL/GenBank/DDBJ databases">
        <authorList>
            <person name="Palmer J.M."/>
        </authorList>
    </citation>
    <scope>NUCLEOTIDE SEQUENCE</scope>
    <source>
        <strain evidence="2">SCRP734</strain>
    </source>
</reference>
<dbReference type="EMBL" id="JAGDFM010000067">
    <property type="protein sequence ID" value="KAG7388063.1"/>
    <property type="molecule type" value="Genomic_DNA"/>
</dbReference>
<proteinExistence type="predicted"/>
<evidence type="ECO:0000313" key="3">
    <source>
        <dbReference type="Proteomes" id="UP000694044"/>
    </source>
</evidence>
<dbReference type="AlphaFoldDB" id="A0A8T1W7B9"/>
<gene>
    <name evidence="2" type="ORF">PHYPSEUDO_013182</name>
</gene>
<accession>A0A8T1W7B9</accession>
<dbReference type="InterPro" id="IPR008906">
    <property type="entry name" value="HATC_C_dom"/>
</dbReference>
<keyword evidence="3" id="KW-1185">Reference proteome</keyword>
<evidence type="ECO:0000259" key="1">
    <source>
        <dbReference type="Pfam" id="PF05699"/>
    </source>
</evidence>
<organism evidence="2 3">
    <name type="scientific">Phytophthora pseudosyringae</name>
    <dbReference type="NCBI Taxonomy" id="221518"/>
    <lineage>
        <taxon>Eukaryota</taxon>
        <taxon>Sar</taxon>
        <taxon>Stramenopiles</taxon>
        <taxon>Oomycota</taxon>
        <taxon>Peronosporomycetes</taxon>
        <taxon>Peronosporales</taxon>
        <taxon>Peronosporaceae</taxon>
        <taxon>Phytophthora</taxon>
    </lineage>
</organism>
<dbReference type="OrthoDB" id="122072at2759"/>
<evidence type="ECO:0000313" key="2">
    <source>
        <dbReference type="EMBL" id="KAG7388063.1"/>
    </source>
</evidence>
<protein>
    <recommendedName>
        <fullName evidence="1">HAT C-terminal dimerisation domain-containing protein</fullName>
    </recommendedName>
</protein>